<name>A0A6D2IA24_9BRAS</name>
<accession>A0A6D2IA24</accession>
<keyword evidence="3" id="KW-1185">Reference proteome</keyword>
<reference evidence="2" key="1">
    <citation type="submission" date="2020-01" db="EMBL/GenBank/DDBJ databases">
        <authorList>
            <person name="Mishra B."/>
        </authorList>
    </citation>
    <scope>NUCLEOTIDE SEQUENCE [LARGE SCALE GENOMIC DNA]</scope>
</reference>
<dbReference type="EMBL" id="CACVBM020000810">
    <property type="protein sequence ID" value="CAA7023704.1"/>
    <property type="molecule type" value="Genomic_DNA"/>
</dbReference>
<dbReference type="Proteomes" id="UP000467841">
    <property type="component" value="Unassembled WGS sequence"/>
</dbReference>
<gene>
    <name evidence="2" type="ORF">MERR_LOCUS10939</name>
</gene>
<protein>
    <recommendedName>
        <fullName evidence="1">F-box associated beta-propeller type 1 domain-containing protein</fullName>
    </recommendedName>
</protein>
<evidence type="ECO:0000313" key="3">
    <source>
        <dbReference type="Proteomes" id="UP000467841"/>
    </source>
</evidence>
<comment type="caution">
    <text evidence="2">The sequence shown here is derived from an EMBL/GenBank/DDBJ whole genome shotgun (WGS) entry which is preliminary data.</text>
</comment>
<evidence type="ECO:0000259" key="1">
    <source>
        <dbReference type="Pfam" id="PF07734"/>
    </source>
</evidence>
<dbReference type="Pfam" id="PF07734">
    <property type="entry name" value="FBA_1"/>
    <property type="match status" value="1"/>
</dbReference>
<dbReference type="AlphaFoldDB" id="A0A6D2IA24"/>
<sequence>MNLHRFIPVEVARDLRSRLDQIKIDRVFHCDGLLLCVTYEDNPRLVVWNPFTIQTRWINDHKKYTSFALGSSNNNSYKILGYSGGNYPGFGIYDMKSCYWRILDVTLDFQLVSIH</sequence>
<proteinExistence type="predicted"/>
<dbReference type="NCBIfam" id="TIGR01640">
    <property type="entry name" value="F_box_assoc_1"/>
    <property type="match status" value="1"/>
</dbReference>
<dbReference type="OrthoDB" id="1023747at2759"/>
<organism evidence="2 3">
    <name type="scientific">Microthlaspi erraticum</name>
    <dbReference type="NCBI Taxonomy" id="1685480"/>
    <lineage>
        <taxon>Eukaryota</taxon>
        <taxon>Viridiplantae</taxon>
        <taxon>Streptophyta</taxon>
        <taxon>Embryophyta</taxon>
        <taxon>Tracheophyta</taxon>
        <taxon>Spermatophyta</taxon>
        <taxon>Magnoliopsida</taxon>
        <taxon>eudicotyledons</taxon>
        <taxon>Gunneridae</taxon>
        <taxon>Pentapetalae</taxon>
        <taxon>rosids</taxon>
        <taxon>malvids</taxon>
        <taxon>Brassicales</taxon>
        <taxon>Brassicaceae</taxon>
        <taxon>Coluteocarpeae</taxon>
        <taxon>Microthlaspi</taxon>
    </lineage>
</organism>
<dbReference type="InterPro" id="IPR017451">
    <property type="entry name" value="F-box-assoc_interact_dom"/>
</dbReference>
<evidence type="ECO:0000313" key="2">
    <source>
        <dbReference type="EMBL" id="CAA7023704.1"/>
    </source>
</evidence>
<feature type="domain" description="F-box associated beta-propeller type 1" evidence="1">
    <location>
        <begin position="15"/>
        <end position="111"/>
    </location>
</feature>
<dbReference type="InterPro" id="IPR006527">
    <property type="entry name" value="F-box-assoc_dom_typ1"/>
</dbReference>